<proteinExistence type="predicted"/>
<dbReference type="InterPro" id="IPR059095">
    <property type="entry name" value="Znf_C2H2_17_2nd"/>
</dbReference>
<dbReference type="InterPro" id="IPR059009">
    <property type="entry name" value="Znf_C2H2_17_1st"/>
</dbReference>
<organism evidence="3 4">
    <name type="scientific">Sporothrix schenckii (strain ATCC 58251 / de Perez 2211183)</name>
    <name type="common">Rose-picker's disease fungus</name>
    <dbReference type="NCBI Taxonomy" id="1391915"/>
    <lineage>
        <taxon>Eukaryota</taxon>
        <taxon>Fungi</taxon>
        <taxon>Dikarya</taxon>
        <taxon>Ascomycota</taxon>
        <taxon>Pezizomycotina</taxon>
        <taxon>Sordariomycetes</taxon>
        <taxon>Sordariomycetidae</taxon>
        <taxon>Ophiostomatales</taxon>
        <taxon>Ophiostomataceae</taxon>
        <taxon>Sporothrix</taxon>
    </lineage>
</organism>
<dbReference type="HOGENOM" id="CLU_024747_1_0_1"/>
<gene>
    <name evidence="3" type="ORF">HMPREF1624_03100</name>
</gene>
<dbReference type="OrthoDB" id="5062908at2759"/>
<feature type="compositionally biased region" description="Low complexity" evidence="1">
    <location>
        <begin position="295"/>
        <end position="325"/>
    </location>
</feature>
<feature type="compositionally biased region" description="Low complexity" evidence="1">
    <location>
        <begin position="97"/>
        <end position="106"/>
    </location>
</feature>
<dbReference type="EMBL" id="KI440844">
    <property type="protein sequence ID" value="ERS99736.1"/>
    <property type="molecule type" value="Genomic_DNA"/>
</dbReference>
<dbReference type="STRING" id="1391915.U7PXQ6"/>
<feature type="region of interest" description="Disordered" evidence="1">
    <location>
        <begin position="474"/>
        <end position="527"/>
    </location>
</feature>
<accession>U7PXQ6</accession>
<name>U7PXQ6_SPOS1</name>
<keyword evidence="4" id="KW-1185">Reference proteome</keyword>
<dbReference type="InterPro" id="IPR013087">
    <property type="entry name" value="Znf_C2H2_type"/>
</dbReference>
<feature type="region of interest" description="Disordered" evidence="1">
    <location>
        <begin position="289"/>
        <end position="339"/>
    </location>
</feature>
<feature type="compositionally biased region" description="Polar residues" evidence="1">
    <location>
        <begin position="7"/>
        <end position="16"/>
    </location>
</feature>
<reference evidence="4" key="1">
    <citation type="journal article" date="2014" name="Genome Announc.">
        <title>Genome sequence of the pathogenic fungus Sporothrix schenckii (ATCC 58251).</title>
        <authorList>
            <person name="Cuomo C.A."/>
            <person name="Rodriguez-Del Valle N."/>
            <person name="Perez-Sanchez L."/>
            <person name="Abouelleil A."/>
            <person name="Goldberg J."/>
            <person name="Young S."/>
            <person name="Zeng Q."/>
            <person name="Birren B.W."/>
        </authorList>
    </citation>
    <scope>NUCLEOTIDE SEQUENCE [LARGE SCALE GENOMIC DNA]</scope>
    <source>
        <strain evidence="4">ATCC 58251 / de Perez 2211183</strain>
    </source>
</reference>
<feature type="domain" description="C2H2-type" evidence="2">
    <location>
        <begin position="418"/>
        <end position="448"/>
    </location>
</feature>
<evidence type="ECO:0000313" key="3">
    <source>
        <dbReference type="EMBL" id="ERS99736.1"/>
    </source>
</evidence>
<evidence type="ECO:0000259" key="2">
    <source>
        <dbReference type="SMART" id="SM00355"/>
    </source>
</evidence>
<feature type="region of interest" description="Disordered" evidence="1">
    <location>
        <begin position="231"/>
        <end position="276"/>
    </location>
</feature>
<dbReference type="eggNOG" id="ENOG502SNG2">
    <property type="taxonomic scope" value="Eukaryota"/>
</dbReference>
<dbReference type="SMART" id="SM00355">
    <property type="entry name" value="ZnF_C2H2"/>
    <property type="match status" value="2"/>
</dbReference>
<dbReference type="AlphaFoldDB" id="U7PXQ6"/>
<feature type="region of interest" description="Disordered" evidence="1">
    <location>
        <begin position="84"/>
        <end position="120"/>
    </location>
</feature>
<evidence type="ECO:0000313" key="4">
    <source>
        <dbReference type="Proteomes" id="UP000018087"/>
    </source>
</evidence>
<dbReference type="Proteomes" id="UP000018087">
    <property type="component" value="Unassembled WGS sequence"/>
</dbReference>
<dbReference type="Pfam" id="PF26176">
    <property type="entry name" value="zf_C2H2_17_2"/>
    <property type="match status" value="1"/>
</dbReference>
<protein>
    <recommendedName>
        <fullName evidence="2">C2H2-type domain-containing protein</fullName>
    </recommendedName>
</protein>
<dbReference type="Pfam" id="PF26177">
    <property type="entry name" value="zf_C2H2_17_1st"/>
    <property type="match status" value="1"/>
</dbReference>
<feature type="region of interest" description="Disordered" evidence="1">
    <location>
        <begin position="1"/>
        <end position="26"/>
    </location>
</feature>
<evidence type="ECO:0000256" key="1">
    <source>
        <dbReference type="SAM" id="MobiDB-lite"/>
    </source>
</evidence>
<dbReference type="Gene3D" id="3.30.160.60">
    <property type="entry name" value="Classic Zinc Finger"/>
    <property type="match status" value="1"/>
</dbReference>
<feature type="compositionally biased region" description="Basic and acidic residues" evidence="1">
    <location>
        <begin position="326"/>
        <end position="338"/>
    </location>
</feature>
<feature type="compositionally biased region" description="Low complexity" evidence="1">
    <location>
        <begin position="493"/>
        <end position="518"/>
    </location>
</feature>
<feature type="domain" description="C2H2-type" evidence="2">
    <location>
        <begin position="382"/>
        <end position="408"/>
    </location>
</feature>
<sequence>MLYLGTQPGTTASMSGGQWDGAVEGTQNFADFSDQGDLAQDSDEYAYQRLDEYRLQQQQMQQSQTPRPETKWAALGPAGAAAATAGATSIPMHRTVSKSSASSFKSRTIRASSHKSRPRLQASLSAPLYGATPSAPPVYNIQAYYNSSTAAAAGGGMSPDQYLALYSQGLGSATYGTAEGAMPTYNTDLAASLGSNLHNQQQQQHVDPTCTQMNLDGIDLESLNGLDNMVFDPSHTPISPQTWASSSSRRSSPDRGEDTWSLPMAPSPADSHDSATSLSYVAQVEAVAGRKRTTSGLGRISSSSSGNNKDQSNNGDDASTSSSSRRQSEGESARDHPLYKTAACHPDGLYHCPWEGEESCNHKPEKLKCNYDKFVDSHLKPYRCKNTACENARFSSTACLLRHEREAHAMHGHGDKPYLCPHPECDRAQPGFGFPRQWNLKDHMRRVHHDDGSQLEHMAAAAGTAVDAAPMAVSSSQAVSKGRKRKKDVAATSTSASSRKGSSSSSKSGGSSGSSGSNSHHRDAESRRHMQELAAMEAAHKLAVDKSKAEWYHHKDMLSNVVMKFSEPDDPEMLAQLQAAQIHFDAISRISTEMISSSSSSQQYYQTYPQ</sequence>